<organism evidence="1">
    <name type="scientific">Anguilla anguilla</name>
    <name type="common">European freshwater eel</name>
    <name type="synonym">Muraena anguilla</name>
    <dbReference type="NCBI Taxonomy" id="7936"/>
    <lineage>
        <taxon>Eukaryota</taxon>
        <taxon>Metazoa</taxon>
        <taxon>Chordata</taxon>
        <taxon>Craniata</taxon>
        <taxon>Vertebrata</taxon>
        <taxon>Euteleostomi</taxon>
        <taxon>Actinopterygii</taxon>
        <taxon>Neopterygii</taxon>
        <taxon>Teleostei</taxon>
        <taxon>Anguilliformes</taxon>
        <taxon>Anguillidae</taxon>
        <taxon>Anguilla</taxon>
    </lineage>
</organism>
<dbReference type="EMBL" id="GBXM01004904">
    <property type="protein sequence ID" value="JAI03674.1"/>
    <property type="molecule type" value="Transcribed_RNA"/>
</dbReference>
<evidence type="ECO:0000313" key="1">
    <source>
        <dbReference type="EMBL" id="JAI03674.1"/>
    </source>
</evidence>
<accession>A0A0E9XPN9</accession>
<reference evidence="1" key="2">
    <citation type="journal article" date="2015" name="Fish Shellfish Immunol.">
        <title>Early steps in the European eel (Anguilla anguilla)-Vibrio vulnificus interaction in the gills: Role of the RtxA13 toxin.</title>
        <authorList>
            <person name="Callol A."/>
            <person name="Pajuelo D."/>
            <person name="Ebbesson L."/>
            <person name="Teles M."/>
            <person name="MacKenzie S."/>
            <person name="Amaro C."/>
        </authorList>
    </citation>
    <scope>NUCLEOTIDE SEQUENCE</scope>
</reference>
<proteinExistence type="predicted"/>
<sequence length="60" mass="6691">MPCLGQTGNTGSCSQTACHFATGKALQRQRKNIFCISAFKLKLRHTHSFSVRLMSKADIY</sequence>
<reference evidence="1" key="1">
    <citation type="submission" date="2014-11" db="EMBL/GenBank/DDBJ databases">
        <authorList>
            <person name="Amaro Gonzalez C."/>
        </authorList>
    </citation>
    <scope>NUCLEOTIDE SEQUENCE</scope>
</reference>
<protein>
    <submittedName>
        <fullName evidence="1">Uncharacterized protein</fullName>
    </submittedName>
</protein>
<dbReference type="AlphaFoldDB" id="A0A0E9XPN9"/>
<name>A0A0E9XPN9_ANGAN</name>